<dbReference type="Proteomes" id="UP000481858">
    <property type="component" value="Unassembled WGS sequence"/>
</dbReference>
<feature type="compositionally biased region" description="Acidic residues" evidence="1">
    <location>
        <begin position="311"/>
        <end position="324"/>
    </location>
</feature>
<dbReference type="Gene3D" id="1.10.3970.10">
    <property type="entry name" value="BSD domain"/>
    <property type="match status" value="1"/>
</dbReference>
<name>A0A7C8IQ58_9PEZI</name>
<accession>A0A7C8IQ58</accession>
<keyword evidence="4" id="KW-1185">Reference proteome</keyword>
<feature type="region of interest" description="Disordered" evidence="1">
    <location>
        <begin position="99"/>
        <end position="144"/>
    </location>
</feature>
<evidence type="ECO:0000313" key="3">
    <source>
        <dbReference type="EMBL" id="KAF2963682.1"/>
    </source>
</evidence>
<evidence type="ECO:0000256" key="1">
    <source>
        <dbReference type="SAM" id="MobiDB-lite"/>
    </source>
</evidence>
<feature type="domain" description="BSD" evidence="2">
    <location>
        <begin position="244"/>
        <end position="296"/>
    </location>
</feature>
<dbReference type="GO" id="GO:0005737">
    <property type="term" value="C:cytoplasm"/>
    <property type="evidence" value="ECO:0007669"/>
    <property type="project" value="TreeGrafter"/>
</dbReference>
<feature type="compositionally biased region" description="Polar residues" evidence="1">
    <location>
        <begin position="445"/>
        <end position="454"/>
    </location>
</feature>
<evidence type="ECO:0000259" key="2">
    <source>
        <dbReference type="PROSITE" id="PS50858"/>
    </source>
</evidence>
<dbReference type="InterPro" id="IPR005607">
    <property type="entry name" value="BSD_dom"/>
</dbReference>
<feature type="compositionally biased region" description="Basic and acidic residues" evidence="1">
    <location>
        <begin position="1"/>
        <end position="18"/>
    </location>
</feature>
<organism evidence="3 4">
    <name type="scientific">Xylaria multiplex</name>
    <dbReference type="NCBI Taxonomy" id="323545"/>
    <lineage>
        <taxon>Eukaryota</taxon>
        <taxon>Fungi</taxon>
        <taxon>Dikarya</taxon>
        <taxon>Ascomycota</taxon>
        <taxon>Pezizomycotina</taxon>
        <taxon>Sordariomycetes</taxon>
        <taxon>Xylariomycetidae</taxon>
        <taxon>Xylariales</taxon>
        <taxon>Xylariaceae</taxon>
        <taxon>Xylaria</taxon>
    </lineage>
</organism>
<feature type="compositionally biased region" description="Low complexity" evidence="1">
    <location>
        <begin position="333"/>
        <end position="343"/>
    </location>
</feature>
<feature type="compositionally biased region" description="Acidic residues" evidence="1">
    <location>
        <begin position="462"/>
        <end position="476"/>
    </location>
</feature>
<reference evidence="3 4" key="1">
    <citation type="submission" date="2019-12" db="EMBL/GenBank/DDBJ databases">
        <title>Draft genome sequence of the ascomycete Xylaria multiplex DSM 110363.</title>
        <authorList>
            <person name="Buettner E."/>
            <person name="Kellner H."/>
        </authorList>
    </citation>
    <scope>NUCLEOTIDE SEQUENCE [LARGE SCALE GENOMIC DNA]</scope>
    <source>
        <strain evidence="3 4">DSM 110363</strain>
    </source>
</reference>
<dbReference type="InterPro" id="IPR051494">
    <property type="entry name" value="BSD_domain-containing"/>
</dbReference>
<evidence type="ECO:0000313" key="4">
    <source>
        <dbReference type="Proteomes" id="UP000481858"/>
    </source>
</evidence>
<sequence length="476" mass="51962">MDLAYDHIVEQSLPKEDSGSNNNGQSSDRKPESTLNEDLQEAYRAFSSSSWGSWLGGTVEKVVKQGESVYREASQEVTSLGADASRGFATLRARALSLRQAPAPITTEQTEQGGDKDKDAETTPTASRAPGSSSDNTSAKDPETVISRLRSEAAIRLKDLQRAEDAADEALLKFGSNIRDFFRDAITVRPEASGAEGSGSRFESKDDSGKRVIHSSRYDAQLHVLHTTEKSFTEDPATTEFTAWAKDFDANAKTDNISADLAKYPELRANMEKLVPDRVPYADFWKRYYFLRHSIETADARRRDLLKAASTEEEIGWGDEESDEDKPSPSKPSPSKASASGPSPSKPSPTGPTDKIQQPSPTEESDEESEEDSDEDSEEESEDEAPPSKPTGKIPRPGSAESSKTIHPPTDKSTHLKPSEPRKSNDEKSQADSDTSYDVVGAASGNPSQAPNSPKDSRKVEDSDDDSDDSDDEEWE</sequence>
<proteinExistence type="predicted"/>
<dbReference type="PROSITE" id="PS50858">
    <property type="entry name" value="BSD"/>
    <property type="match status" value="1"/>
</dbReference>
<dbReference type="OrthoDB" id="73788at2759"/>
<protein>
    <recommendedName>
        <fullName evidence="2">BSD domain-containing protein</fullName>
    </recommendedName>
</protein>
<gene>
    <name evidence="3" type="ORF">GQX73_g9887</name>
</gene>
<feature type="compositionally biased region" description="Polar residues" evidence="1">
    <location>
        <begin position="122"/>
        <end position="137"/>
    </location>
</feature>
<dbReference type="SMART" id="SM00751">
    <property type="entry name" value="BSD"/>
    <property type="match status" value="1"/>
</dbReference>
<dbReference type="InterPro" id="IPR035925">
    <property type="entry name" value="BSD_dom_sf"/>
</dbReference>
<comment type="caution">
    <text evidence="3">The sequence shown here is derived from an EMBL/GenBank/DDBJ whole genome shotgun (WGS) entry which is preliminary data.</text>
</comment>
<dbReference type="EMBL" id="WUBL01000188">
    <property type="protein sequence ID" value="KAF2963682.1"/>
    <property type="molecule type" value="Genomic_DNA"/>
</dbReference>
<feature type="compositionally biased region" description="Basic and acidic residues" evidence="1">
    <location>
        <begin position="409"/>
        <end position="431"/>
    </location>
</feature>
<dbReference type="PANTHER" id="PTHR16019">
    <property type="entry name" value="SYNAPSE-ASSOCIATED PROTEIN"/>
    <property type="match status" value="1"/>
</dbReference>
<dbReference type="PANTHER" id="PTHR16019:SF5">
    <property type="entry name" value="BSD DOMAIN-CONTAINING PROTEIN 1"/>
    <property type="match status" value="1"/>
</dbReference>
<feature type="region of interest" description="Disordered" evidence="1">
    <location>
        <begin position="311"/>
        <end position="476"/>
    </location>
</feature>
<dbReference type="InParanoid" id="A0A7C8IQ58"/>
<dbReference type="AlphaFoldDB" id="A0A7C8IQ58"/>
<feature type="region of interest" description="Disordered" evidence="1">
    <location>
        <begin position="1"/>
        <end position="35"/>
    </location>
</feature>
<dbReference type="Pfam" id="PF03909">
    <property type="entry name" value="BSD"/>
    <property type="match status" value="1"/>
</dbReference>
<dbReference type="SUPFAM" id="SSF140383">
    <property type="entry name" value="BSD domain-like"/>
    <property type="match status" value="1"/>
</dbReference>
<feature type="compositionally biased region" description="Acidic residues" evidence="1">
    <location>
        <begin position="363"/>
        <end position="385"/>
    </location>
</feature>